<protein>
    <submittedName>
        <fullName evidence="1">Uncharacterized protein</fullName>
    </submittedName>
</protein>
<dbReference type="EMBL" id="KZ826346">
    <property type="protein sequence ID" value="PYI06896.1"/>
    <property type="molecule type" value="Genomic_DNA"/>
</dbReference>
<reference evidence="1 2" key="1">
    <citation type="submission" date="2018-02" db="EMBL/GenBank/DDBJ databases">
        <title>The genomes of Aspergillus section Nigri reveals drivers in fungal speciation.</title>
        <authorList>
            <consortium name="DOE Joint Genome Institute"/>
            <person name="Vesth T.C."/>
            <person name="Nybo J."/>
            <person name="Theobald S."/>
            <person name="Brandl J."/>
            <person name="Frisvad J.C."/>
            <person name="Nielsen K.F."/>
            <person name="Lyhne E.K."/>
            <person name="Kogle M.E."/>
            <person name="Kuo A."/>
            <person name="Riley R."/>
            <person name="Clum A."/>
            <person name="Nolan M."/>
            <person name="Lipzen A."/>
            <person name="Salamov A."/>
            <person name="Henrissat B."/>
            <person name="Wiebenga A."/>
            <person name="De vries R.P."/>
            <person name="Grigoriev I.V."/>
            <person name="Mortensen U.H."/>
            <person name="Andersen M.R."/>
            <person name="Baker S.E."/>
        </authorList>
    </citation>
    <scope>NUCLEOTIDE SEQUENCE [LARGE SCALE GENOMIC DNA]</scope>
    <source>
        <strain evidence="1 2">CBS 121057</strain>
    </source>
</reference>
<dbReference type="AlphaFoldDB" id="A0A319EA19"/>
<proteinExistence type="predicted"/>
<gene>
    <name evidence="1" type="ORF">BO78DRAFT_396865</name>
</gene>
<dbReference type="VEuPathDB" id="FungiDB:BO78DRAFT_396865"/>
<dbReference type="Proteomes" id="UP000248423">
    <property type="component" value="Unassembled WGS sequence"/>
</dbReference>
<evidence type="ECO:0000313" key="1">
    <source>
        <dbReference type="EMBL" id="PYI06896.1"/>
    </source>
</evidence>
<name>A0A319EA19_ASPSB</name>
<accession>A0A319EA19</accession>
<keyword evidence="2" id="KW-1185">Reference proteome</keyword>
<organism evidence="1 2">
    <name type="scientific">Aspergillus sclerotiicarbonarius (strain CBS 121057 / IBT 28362)</name>
    <dbReference type="NCBI Taxonomy" id="1448318"/>
    <lineage>
        <taxon>Eukaryota</taxon>
        <taxon>Fungi</taxon>
        <taxon>Dikarya</taxon>
        <taxon>Ascomycota</taxon>
        <taxon>Pezizomycotina</taxon>
        <taxon>Eurotiomycetes</taxon>
        <taxon>Eurotiomycetidae</taxon>
        <taxon>Eurotiales</taxon>
        <taxon>Aspergillaceae</taxon>
        <taxon>Aspergillus</taxon>
        <taxon>Aspergillus subgen. Circumdati</taxon>
    </lineage>
</organism>
<sequence>MVIIVSCIASCFQICPGDTRIYTKHTERRTTPTRRTTRRIQNGVLVIEEASSGASVSPTPAFTARSNGLDGWQCSIPWTALIKLH</sequence>
<evidence type="ECO:0000313" key="2">
    <source>
        <dbReference type="Proteomes" id="UP000248423"/>
    </source>
</evidence>